<comment type="similarity">
    <text evidence="2">Belongs to the VirD4/TraG family.</text>
</comment>
<dbReference type="SUPFAM" id="SSF52540">
    <property type="entry name" value="P-loop containing nucleoside triphosphate hydrolases"/>
    <property type="match status" value="1"/>
</dbReference>
<organism evidence="8 9">
    <name type="scientific">Parageobacillus thermoglucosidasius</name>
    <name type="common">Geobacillus thermoglucosidasius</name>
    <dbReference type="NCBI Taxonomy" id="1426"/>
    <lineage>
        <taxon>Bacteria</taxon>
        <taxon>Bacillati</taxon>
        <taxon>Bacillota</taxon>
        <taxon>Bacilli</taxon>
        <taxon>Bacillales</taxon>
        <taxon>Anoxybacillaceae</taxon>
        <taxon>Parageobacillus</taxon>
    </lineage>
</organism>
<geneLocation type="plasmid" evidence="8 9">
    <name>unnamed2</name>
</geneLocation>
<dbReference type="AlphaFoldDB" id="A0AB38R2X6"/>
<reference evidence="8" key="1">
    <citation type="submission" date="2020-10" db="EMBL/GenBank/DDBJ databases">
        <authorList>
            <person name="Delgado J.A."/>
            <person name="Gonzalez J.M."/>
        </authorList>
    </citation>
    <scope>NUCLEOTIDE SEQUENCE</scope>
    <source>
        <strain evidence="8">23.6</strain>
        <plasmid evidence="8">unnamed2</plasmid>
    </source>
</reference>
<gene>
    <name evidence="8" type="ORF">IMI45_20330</name>
</gene>
<dbReference type="PANTHER" id="PTHR37937">
    <property type="entry name" value="CONJUGATIVE TRANSFER: DNA TRANSPORT"/>
    <property type="match status" value="1"/>
</dbReference>
<name>A0AB38R2X6_PARTM</name>
<dbReference type="CDD" id="cd01127">
    <property type="entry name" value="TrwB_TraG_TraD_VirD4"/>
    <property type="match status" value="1"/>
</dbReference>
<dbReference type="EMBL" id="CP063416">
    <property type="protein sequence ID" value="UOE78386.1"/>
    <property type="molecule type" value="Genomic_DNA"/>
</dbReference>
<comment type="subcellular location">
    <subcellularLocation>
        <location evidence="1">Cell membrane</location>
        <topology evidence="1">Multi-pass membrane protein</topology>
    </subcellularLocation>
</comment>
<evidence type="ECO:0000256" key="1">
    <source>
        <dbReference type="ARBA" id="ARBA00004651"/>
    </source>
</evidence>
<keyword evidence="5" id="KW-1133">Transmembrane helix</keyword>
<evidence type="ECO:0000256" key="2">
    <source>
        <dbReference type="ARBA" id="ARBA00008806"/>
    </source>
</evidence>
<sequence length="637" mass="73269">MKKWIGKLFLPFLELLLLPSLIIAARNFIEVNHSPDVFQPAHLVELMFTFETYKTFFGAVHPLHALGWGIIGFTLLSSTFNLFGPTEQTKYVQSESYGSHGTARWQTEKEMKKFYYEEDERGWFLGDTEPGDYQLHKKYAVHSIENAGKLNAQVNIVGPPGSIKTTGFIYPNIFHIAKVYEKSNEHADLIITDPKSELFVNTAKYLEEKGYEVRVLDFIHLKYGDQINPLEFITEEKELMEIAEGFVSAVHFAKKGSKSTTSDPIWQNGEALLLGALIGFVKQKYPNEPTFEKVSKILTSRDLRDPELAEHLFKDNGITGAAKELYDRFLLLEDKVRSGVLAGLAVNLTLFAIDGIKSLTSKTTLDIKKFGAKKDKPIALFIFMPDSDLTFSPIINTIITILLKQLYKTAYLYNNKLANPVYLILEEAANIGKIPELPERLGTMRGRRIYPMMVWQSLAQMKERYGDAWEDMLSNCDTRIYLGVNDQFTAEYVSKTIGKTTIRTQGVSSQRKKSFMDSDSKSLSYSYHERPLLFPDEVVRFDNDKFIMMQRSRNPVQMYKIQYKYWIEDQRICEEYPVHTLPTFRDTENHSEKPQNTIDSSENFKEDETNVASEIDIDVNWDELLNESGEEKSYQYK</sequence>
<accession>A0AB38R2X6</accession>
<protein>
    <submittedName>
        <fullName evidence="8">Type IV secretory system conjugative DNA transfer family protein</fullName>
    </submittedName>
</protein>
<evidence type="ECO:0000256" key="5">
    <source>
        <dbReference type="ARBA" id="ARBA00022989"/>
    </source>
</evidence>
<keyword evidence="3" id="KW-1003">Cell membrane</keyword>
<dbReference type="NCBIfam" id="NF045973">
    <property type="entry name" value="conju_CD1115"/>
    <property type="match status" value="1"/>
</dbReference>
<dbReference type="InterPro" id="IPR051539">
    <property type="entry name" value="T4SS-coupling_protein"/>
</dbReference>
<dbReference type="InterPro" id="IPR003688">
    <property type="entry name" value="TraG/VirD4"/>
</dbReference>
<evidence type="ECO:0000313" key="9">
    <source>
        <dbReference type="Proteomes" id="UP001058458"/>
    </source>
</evidence>
<dbReference type="PANTHER" id="PTHR37937:SF1">
    <property type="entry name" value="CONJUGATIVE TRANSFER: DNA TRANSPORT"/>
    <property type="match status" value="1"/>
</dbReference>
<keyword evidence="4" id="KW-0812">Transmembrane</keyword>
<evidence type="ECO:0000256" key="4">
    <source>
        <dbReference type="ARBA" id="ARBA00022692"/>
    </source>
</evidence>
<dbReference type="Pfam" id="PF02534">
    <property type="entry name" value="T4SS-DNA_transf"/>
    <property type="match status" value="1"/>
</dbReference>
<evidence type="ECO:0000256" key="7">
    <source>
        <dbReference type="SAM" id="MobiDB-lite"/>
    </source>
</evidence>
<proteinExistence type="inferred from homology"/>
<keyword evidence="6" id="KW-0472">Membrane</keyword>
<feature type="region of interest" description="Disordered" evidence="7">
    <location>
        <begin position="584"/>
        <end position="611"/>
    </location>
</feature>
<dbReference type="Gene3D" id="3.40.50.300">
    <property type="entry name" value="P-loop containing nucleotide triphosphate hydrolases"/>
    <property type="match status" value="1"/>
</dbReference>
<evidence type="ECO:0000313" key="8">
    <source>
        <dbReference type="EMBL" id="UOE78386.1"/>
    </source>
</evidence>
<evidence type="ECO:0000256" key="3">
    <source>
        <dbReference type="ARBA" id="ARBA00022475"/>
    </source>
</evidence>
<evidence type="ECO:0000256" key="6">
    <source>
        <dbReference type="ARBA" id="ARBA00023136"/>
    </source>
</evidence>
<dbReference type="RefSeq" id="WP_248295976.1">
    <property type="nucleotide sequence ID" value="NZ_CP063416.1"/>
</dbReference>
<dbReference type="Proteomes" id="UP001058458">
    <property type="component" value="Plasmid unnamed2"/>
</dbReference>
<keyword evidence="8" id="KW-0614">Plasmid</keyword>
<dbReference type="GO" id="GO:0005886">
    <property type="term" value="C:plasma membrane"/>
    <property type="evidence" value="ECO:0007669"/>
    <property type="project" value="UniProtKB-SubCell"/>
</dbReference>
<dbReference type="InterPro" id="IPR027417">
    <property type="entry name" value="P-loop_NTPase"/>
</dbReference>